<dbReference type="InterPro" id="IPR025159">
    <property type="entry name" value="AbiEi_N"/>
</dbReference>
<dbReference type="AlphaFoldDB" id="A0A7Y9YGX6"/>
<dbReference type="Proteomes" id="UP000537326">
    <property type="component" value="Unassembled WGS sequence"/>
</dbReference>
<evidence type="ECO:0000313" key="2">
    <source>
        <dbReference type="EMBL" id="NYI10847.1"/>
    </source>
</evidence>
<proteinExistence type="predicted"/>
<evidence type="ECO:0000313" key="3">
    <source>
        <dbReference type="Proteomes" id="UP000537326"/>
    </source>
</evidence>
<organism evidence="2 3">
    <name type="scientific">Nocardioides marinus</name>
    <dbReference type="NCBI Taxonomy" id="374514"/>
    <lineage>
        <taxon>Bacteria</taxon>
        <taxon>Bacillati</taxon>
        <taxon>Actinomycetota</taxon>
        <taxon>Actinomycetes</taxon>
        <taxon>Propionibacteriales</taxon>
        <taxon>Nocardioidaceae</taxon>
        <taxon>Nocardioides</taxon>
    </lineage>
</organism>
<dbReference type="Pfam" id="PF13338">
    <property type="entry name" value="AbiEi_4"/>
    <property type="match status" value="1"/>
</dbReference>
<feature type="domain" description="AbiEi antitoxin N-terminal" evidence="1">
    <location>
        <begin position="3"/>
        <end position="48"/>
    </location>
</feature>
<keyword evidence="3" id="KW-1185">Reference proteome</keyword>
<evidence type="ECO:0000259" key="1">
    <source>
        <dbReference type="Pfam" id="PF13338"/>
    </source>
</evidence>
<dbReference type="EMBL" id="JACBZI010000001">
    <property type="protein sequence ID" value="NYI10847.1"/>
    <property type="molecule type" value="Genomic_DNA"/>
</dbReference>
<gene>
    <name evidence="2" type="ORF">BKA05_002362</name>
</gene>
<protein>
    <recommendedName>
        <fullName evidence="1">AbiEi antitoxin N-terminal domain-containing protein</fullName>
    </recommendedName>
</protein>
<sequence length="326" mass="35857">MDAIDRLLRRQAGVVSRRQVLAAGMSEVLVARRVRRREWVRVGDGVYVDHTGRLSTAQEEWAALLLHPGSVLAGRSALRAGGSRAGWSCGGDGWDRERRVVEIAVPHGRRLDAVPGVRAVQLRGLDAAALPRASPPRLRVEHAALMVASRARGDDEAVAVLADVVREGLTVPARLEDVLVEQRRLPRRRLLLDVVRDVESGAESPLERRYLRDVERRHALPRGVRQAWDAVAGRAVFRDVRYSAYRTNIELDGRLGHSRALDRWADLERDLEAAARGDVTLRIGWQQVLEPCRLAVTVGGVLALRGWTGPPTACGAACGMRPEGVS</sequence>
<accession>A0A7Y9YGX6</accession>
<dbReference type="RefSeq" id="WP_179531623.1">
    <property type="nucleotide sequence ID" value="NZ_BAAAPP010000005.1"/>
</dbReference>
<comment type="caution">
    <text evidence="2">The sequence shown here is derived from an EMBL/GenBank/DDBJ whole genome shotgun (WGS) entry which is preliminary data.</text>
</comment>
<reference evidence="2 3" key="1">
    <citation type="submission" date="2020-07" db="EMBL/GenBank/DDBJ databases">
        <title>Sequencing the genomes of 1000 actinobacteria strains.</title>
        <authorList>
            <person name="Klenk H.-P."/>
        </authorList>
    </citation>
    <scope>NUCLEOTIDE SEQUENCE [LARGE SCALE GENOMIC DNA]</scope>
    <source>
        <strain evidence="2 3">DSM 18248</strain>
    </source>
</reference>
<name>A0A7Y9YGX6_9ACTN</name>